<dbReference type="PROSITE" id="PS51510">
    <property type="entry name" value="PHOSPHAGEN_KINASE_C"/>
    <property type="match status" value="1"/>
</dbReference>
<keyword evidence="5" id="KW-0021">Allosteric enzyme</keyword>
<dbReference type="PANTHER" id="PTHR11547:SF38">
    <property type="entry name" value="ARGININE KINASE 1-RELATED"/>
    <property type="match status" value="1"/>
</dbReference>
<evidence type="ECO:0000256" key="2">
    <source>
        <dbReference type="ARBA" id="ARBA00022741"/>
    </source>
</evidence>
<dbReference type="RefSeq" id="WP_324716953.1">
    <property type="nucleotide sequence ID" value="NZ_CP141615.1"/>
</dbReference>
<dbReference type="PANTHER" id="PTHR11547">
    <property type="entry name" value="ARGININE OR CREATINE KINASE"/>
    <property type="match status" value="1"/>
</dbReference>
<evidence type="ECO:0000256" key="4">
    <source>
        <dbReference type="ARBA" id="ARBA00022840"/>
    </source>
</evidence>
<comment type="caution">
    <text evidence="5">Lacks conserved residue(s) required for the propagation of feature annotation.</text>
</comment>
<dbReference type="HAMAP" id="MF_00602">
    <property type="entry name" value="Prot_Arg_kinase"/>
    <property type="match status" value="1"/>
</dbReference>
<evidence type="ECO:0000256" key="1">
    <source>
        <dbReference type="ARBA" id="ARBA00022679"/>
    </source>
</evidence>
<dbReference type="NCBIfam" id="NF002194">
    <property type="entry name" value="PRK01059.1-4"/>
    <property type="match status" value="1"/>
</dbReference>
<reference evidence="8 9" key="1">
    <citation type="journal article" date="2024" name="Front. Microbiol.">
        <title>Novel thermophilic genera Geochorda gen. nov. and Carboxydochorda gen. nov. from the deep terrestrial subsurface reveal the ecophysiological diversity in the class Limnochordia.</title>
        <authorList>
            <person name="Karnachuk O.V."/>
            <person name="Lukina A.P."/>
            <person name="Avakyan M.R."/>
            <person name="Kadnikov V.V."/>
            <person name="Begmatov S."/>
            <person name="Beletsky A.V."/>
            <person name="Vlasova K.G."/>
            <person name="Novikov A.A."/>
            <person name="Shcherbakova V.A."/>
            <person name="Mardanov A.V."/>
            <person name="Ravin N.V."/>
        </authorList>
    </citation>
    <scope>NUCLEOTIDE SEQUENCE [LARGE SCALE GENOMIC DNA]</scope>
    <source>
        <strain evidence="8 9">L945</strain>
    </source>
</reference>
<dbReference type="Gene3D" id="3.30.590.10">
    <property type="entry name" value="Glutamine synthetase/guanido kinase, catalytic domain"/>
    <property type="match status" value="1"/>
</dbReference>
<dbReference type="InterPro" id="IPR014746">
    <property type="entry name" value="Gln_synth/guanido_kin_cat_dom"/>
</dbReference>
<dbReference type="SUPFAM" id="SSF55931">
    <property type="entry name" value="Glutamine synthetase/guanido kinase"/>
    <property type="match status" value="1"/>
</dbReference>
<comment type="activity regulation">
    <text evidence="5">Appears to be allosterically activated by the binding of pArg-containing polypeptides to the pArg-binding pocket localized in the C-terminal domain of McsB.</text>
</comment>
<keyword evidence="3 5" id="KW-0418">Kinase</keyword>
<proteinExistence type="inferred from homology"/>
<name>A0ABZ1C042_9FIRM</name>
<evidence type="ECO:0000313" key="9">
    <source>
        <dbReference type="Proteomes" id="UP001332192"/>
    </source>
</evidence>
<feature type="binding site" evidence="5 6">
    <location>
        <position position="126"/>
    </location>
    <ligand>
        <name>ATP</name>
        <dbReference type="ChEBI" id="CHEBI:30616"/>
    </ligand>
</feature>
<feature type="domain" description="Phosphagen kinase C-terminal" evidence="7">
    <location>
        <begin position="24"/>
        <end position="255"/>
    </location>
</feature>
<dbReference type="EMBL" id="CP141615">
    <property type="protein sequence ID" value="WRP17683.1"/>
    <property type="molecule type" value="Genomic_DNA"/>
</dbReference>
<dbReference type="EC" id="2.7.14.1" evidence="5"/>
<accession>A0ABZ1C042</accession>
<evidence type="ECO:0000259" key="7">
    <source>
        <dbReference type="PROSITE" id="PS51510"/>
    </source>
</evidence>
<evidence type="ECO:0000256" key="3">
    <source>
        <dbReference type="ARBA" id="ARBA00022777"/>
    </source>
</evidence>
<dbReference type="CDD" id="cd07930">
    <property type="entry name" value="bacterial_phosphagen_kinase"/>
    <property type="match status" value="1"/>
</dbReference>
<comment type="catalytic activity">
    <reaction evidence="5">
        <text>L-arginyl-[protein] + ATP = N(omega)-phospho-L-arginyl-[protein] + ADP + H(+)</text>
        <dbReference type="Rhea" id="RHEA:43384"/>
        <dbReference type="Rhea" id="RHEA-COMP:10532"/>
        <dbReference type="Rhea" id="RHEA-COMP:10533"/>
        <dbReference type="ChEBI" id="CHEBI:15378"/>
        <dbReference type="ChEBI" id="CHEBI:29965"/>
        <dbReference type="ChEBI" id="CHEBI:30616"/>
        <dbReference type="ChEBI" id="CHEBI:83226"/>
        <dbReference type="ChEBI" id="CHEBI:456216"/>
        <dbReference type="EC" id="2.7.14.1"/>
    </reaction>
</comment>
<evidence type="ECO:0000313" key="8">
    <source>
        <dbReference type="EMBL" id="WRP17683.1"/>
    </source>
</evidence>
<dbReference type="GO" id="GO:1990424">
    <property type="term" value="F:protein arginine kinase activity"/>
    <property type="evidence" value="ECO:0007669"/>
    <property type="project" value="UniProtKB-EC"/>
</dbReference>
<dbReference type="InterPro" id="IPR023660">
    <property type="entry name" value="Arg_Kinase"/>
</dbReference>
<dbReference type="InterPro" id="IPR000749">
    <property type="entry name" value="ATP-guanido_PTrfase"/>
</dbReference>
<evidence type="ECO:0000256" key="5">
    <source>
        <dbReference type="HAMAP-Rule" id="MF_00602"/>
    </source>
</evidence>
<gene>
    <name evidence="5" type="primary">mcsB</name>
    <name evidence="8" type="ORF">U7230_01295</name>
</gene>
<feature type="binding site" evidence="6">
    <location>
        <begin position="27"/>
        <end position="31"/>
    </location>
    <ligand>
        <name>ATP</name>
        <dbReference type="ChEBI" id="CHEBI:30616"/>
    </ligand>
</feature>
<feature type="short sequence motif" description="RDXXRA motif of the pArg binding pocket involved in allosteric regulation" evidence="5">
    <location>
        <begin position="337"/>
        <end position="342"/>
    </location>
</feature>
<feature type="binding site" evidence="5 6">
    <location>
        <begin position="177"/>
        <end position="181"/>
    </location>
    <ligand>
        <name>ATP</name>
        <dbReference type="ChEBI" id="CHEBI:30616"/>
    </ligand>
</feature>
<protein>
    <recommendedName>
        <fullName evidence="5">Protein-arginine kinase</fullName>
        <ecNumber evidence="5">2.7.14.1</ecNumber>
    </recommendedName>
</protein>
<keyword evidence="4 5" id="KW-0067">ATP-binding</keyword>
<comment type="function">
    <text evidence="5">Catalyzes the specific phosphorylation of arginine residues in proteins.</text>
</comment>
<sequence length="360" mass="40537">MSFDEMIRRHVRGWMVGQGPDSDVVLGTRVRLARNLKDIPFPGVATQEQLHEVVKRVRPAIESLDARWGGPLKFTRMGDVPDLTRQLLVERHLISPAHTQQVREKAFAVRDDEAASIMVNEEDHLRIQALFAGFQLEEALNLADRVDDGLSERLEYAFSERVGYLTAWPTNVGTGLRASVMLHLPALAMAGQLQHVLSAVARFGVAVRGLYGEGTESVGNIFQISNQVSLGRSEDEILKHLANLAHEVVGHERTARQRLMSDRRALEDRIWRSYGVLRYSRAISSQEAMQRLSDVRLGIDLGIIEGLDQRILTELLVVIRPAHLQSFMGRELTPAERDVHRAALIRERIRLPNERLAQGP</sequence>
<comment type="similarity">
    <text evidence="5 6">Belongs to the ATP:guanido phosphotransferase family.</text>
</comment>
<feature type="binding site" evidence="5 6">
    <location>
        <begin position="208"/>
        <end position="213"/>
    </location>
    <ligand>
        <name>ATP</name>
        <dbReference type="ChEBI" id="CHEBI:30616"/>
    </ligand>
</feature>
<keyword evidence="1 5" id="KW-0808">Transferase</keyword>
<dbReference type="Proteomes" id="UP001332192">
    <property type="component" value="Chromosome"/>
</dbReference>
<keyword evidence="2 5" id="KW-0547">Nucleotide-binding</keyword>
<evidence type="ECO:0000256" key="6">
    <source>
        <dbReference type="PROSITE-ProRule" id="PRU00843"/>
    </source>
</evidence>
<keyword evidence="9" id="KW-1185">Reference proteome</keyword>
<dbReference type="InterPro" id="IPR022414">
    <property type="entry name" value="ATP-guanido_PTrfase_cat"/>
</dbReference>
<feature type="binding site" evidence="5 6">
    <location>
        <position position="92"/>
    </location>
    <ligand>
        <name>ATP</name>
        <dbReference type="ChEBI" id="CHEBI:30616"/>
    </ligand>
</feature>
<organism evidence="8 9">
    <name type="scientific">Carboxydichorda subterranea</name>
    <dbReference type="NCBI Taxonomy" id="3109565"/>
    <lineage>
        <taxon>Bacteria</taxon>
        <taxon>Bacillati</taxon>
        <taxon>Bacillota</taxon>
        <taxon>Limnochordia</taxon>
        <taxon>Limnochordales</taxon>
        <taxon>Geochordaceae</taxon>
        <taxon>Carboxydichorda</taxon>
    </lineage>
</organism>
<dbReference type="Pfam" id="PF00217">
    <property type="entry name" value="ATP-gua_Ptrans"/>
    <property type="match status" value="1"/>
</dbReference>